<organism evidence="5 6">
    <name type="scientific">Lignipirellula cremea</name>
    <dbReference type="NCBI Taxonomy" id="2528010"/>
    <lineage>
        <taxon>Bacteria</taxon>
        <taxon>Pseudomonadati</taxon>
        <taxon>Planctomycetota</taxon>
        <taxon>Planctomycetia</taxon>
        <taxon>Pirellulales</taxon>
        <taxon>Pirellulaceae</taxon>
        <taxon>Lignipirellula</taxon>
    </lineage>
</organism>
<keyword evidence="3 5" id="KW-0418">Kinase</keyword>
<dbReference type="KEGG" id="lcre:Pla8534_24410"/>
<dbReference type="GO" id="GO:0008976">
    <property type="term" value="F:polyphosphate kinase activity"/>
    <property type="evidence" value="ECO:0007669"/>
    <property type="project" value="InterPro"/>
</dbReference>
<dbReference type="AlphaFoldDB" id="A0A518DS85"/>
<accession>A0A518DS85</accession>
<dbReference type="RefSeq" id="WP_145053239.1">
    <property type="nucleotide sequence ID" value="NZ_CP036433.1"/>
</dbReference>
<evidence type="ECO:0000256" key="2">
    <source>
        <dbReference type="ARBA" id="ARBA00022679"/>
    </source>
</evidence>
<dbReference type="PANTHER" id="PTHR34383">
    <property type="entry name" value="POLYPHOSPHATE:AMP PHOSPHOTRANSFERASE-RELATED"/>
    <property type="match status" value="1"/>
</dbReference>
<dbReference type="InterPro" id="IPR022300">
    <property type="entry name" value="PPK2-rel_1"/>
</dbReference>
<dbReference type="PIRSF" id="PIRSF028756">
    <property type="entry name" value="PPK2_prd"/>
    <property type="match status" value="1"/>
</dbReference>
<dbReference type="InterPro" id="IPR022488">
    <property type="entry name" value="PPK2-related"/>
</dbReference>
<name>A0A518DS85_9BACT</name>
<evidence type="ECO:0000259" key="4">
    <source>
        <dbReference type="Pfam" id="PF03976"/>
    </source>
</evidence>
<dbReference type="PANTHER" id="PTHR34383:SF3">
    <property type="entry name" value="POLYPHOSPHATE:AMP PHOSPHOTRANSFERASE"/>
    <property type="match status" value="1"/>
</dbReference>
<dbReference type="Pfam" id="PF03976">
    <property type="entry name" value="PPK2"/>
    <property type="match status" value="1"/>
</dbReference>
<feature type="domain" description="Polyphosphate kinase-2-related" evidence="4">
    <location>
        <begin position="28"/>
        <end position="252"/>
    </location>
</feature>
<evidence type="ECO:0000313" key="6">
    <source>
        <dbReference type="Proteomes" id="UP000317648"/>
    </source>
</evidence>
<dbReference type="InterPro" id="IPR027417">
    <property type="entry name" value="P-loop_NTPase"/>
</dbReference>
<dbReference type="SUPFAM" id="SSF52540">
    <property type="entry name" value="P-loop containing nucleoside triphosphate hydrolases"/>
    <property type="match status" value="1"/>
</dbReference>
<dbReference type="Gene3D" id="3.40.50.300">
    <property type="entry name" value="P-loop containing nucleotide triphosphate hydrolases"/>
    <property type="match status" value="1"/>
</dbReference>
<sequence>MPKTHELTPGAPIKMADLISDGAHFCDDREQAEKEFLALRERLVALEPKLYADASRSLLVIFQAMDAGGKDSATRKVFTGVNPQGVRVVSFKQPTEEELAHDFLWRIHKQTPRRGKIVVFNRSQYEDVLVVRVEKLAPKSVWQARFEQINQFEEMLTAAGTRILKFYLHISKDEQKERFQSRLDEPSKNWKFSPDDLAKRAQWDDYQDAYEDVLKRCTTPWAPWHVIPADRKWYRNLAVCRTIVDALETMDLRYPEPTWKPGEYKID</sequence>
<dbReference type="NCBIfam" id="TIGR03709">
    <property type="entry name" value="PPK2_rel_1"/>
    <property type="match status" value="1"/>
</dbReference>
<comment type="similarity">
    <text evidence="1">Belongs to the polyphosphate kinase 2 (PPK2) family. Class I subfamily.</text>
</comment>
<reference evidence="5 6" key="1">
    <citation type="submission" date="2019-02" db="EMBL/GenBank/DDBJ databases">
        <title>Deep-cultivation of Planctomycetes and their phenomic and genomic characterization uncovers novel biology.</title>
        <authorList>
            <person name="Wiegand S."/>
            <person name="Jogler M."/>
            <person name="Boedeker C."/>
            <person name="Pinto D."/>
            <person name="Vollmers J."/>
            <person name="Rivas-Marin E."/>
            <person name="Kohn T."/>
            <person name="Peeters S.H."/>
            <person name="Heuer A."/>
            <person name="Rast P."/>
            <person name="Oberbeckmann S."/>
            <person name="Bunk B."/>
            <person name="Jeske O."/>
            <person name="Meyerdierks A."/>
            <person name="Storesund J.E."/>
            <person name="Kallscheuer N."/>
            <person name="Luecker S."/>
            <person name="Lage O.M."/>
            <person name="Pohl T."/>
            <person name="Merkel B.J."/>
            <person name="Hornburger P."/>
            <person name="Mueller R.-W."/>
            <person name="Bruemmer F."/>
            <person name="Labrenz M."/>
            <person name="Spormann A.M."/>
            <person name="Op den Camp H."/>
            <person name="Overmann J."/>
            <person name="Amann R."/>
            <person name="Jetten M.S.M."/>
            <person name="Mascher T."/>
            <person name="Medema M.H."/>
            <person name="Devos D.P."/>
            <person name="Kaster A.-K."/>
            <person name="Ovreas L."/>
            <person name="Rohde M."/>
            <person name="Galperin M.Y."/>
            <person name="Jogler C."/>
        </authorList>
    </citation>
    <scope>NUCLEOTIDE SEQUENCE [LARGE SCALE GENOMIC DNA]</scope>
    <source>
        <strain evidence="5 6">Pla85_3_4</strain>
    </source>
</reference>
<dbReference type="GO" id="GO:0006797">
    <property type="term" value="P:polyphosphate metabolic process"/>
    <property type="evidence" value="ECO:0007669"/>
    <property type="project" value="InterPro"/>
</dbReference>
<proteinExistence type="inferred from homology"/>
<evidence type="ECO:0000256" key="3">
    <source>
        <dbReference type="ARBA" id="ARBA00022777"/>
    </source>
</evidence>
<gene>
    <name evidence="5" type="ORF">Pla8534_24410</name>
</gene>
<evidence type="ECO:0000313" key="5">
    <source>
        <dbReference type="EMBL" id="QDU94648.1"/>
    </source>
</evidence>
<evidence type="ECO:0000256" key="1">
    <source>
        <dbReference type="ARBA" id="ARBA00009924"/>
    </source>
</evidence>
<keyword evidence="6" id="KW-1185">Reference proteome</keyword>
<dbReference type="EMBL" id="CP036433">
    <property type="protein sequence ID" value="QDU94648.1"/>
    <property type="molecule type" value="Genomic_DNA"/>
</dbReference>
<protein>
    <submittedName>
        <fullName evidence="5">Polyphosphate kinase 2 (PPK2)</fullName>
    </submittedName>
</protein>
<dbReference type="Proteomes" id="UP000317648">
    <property type="component" value="Chromosome"/>
</dbReference>
<dbReference type="InterPro" id="IPR016898">
    <property type="entry name" value="Polyphosphate_phosphotransfera"/>
</dbReference>
<keyword evidence="2" id="KW-0808">Transferase</keyword>
<dbReference type="OrthoDB" id="9775224at2"/>